<organism evidence="2 3">
    <name type="scientific">Streptantibioticus ferralitis</name>
    <dbReference type="NCBI Taxonomy" id="236510"/>
    <lineage>
        <taxon>Bacteria</taxon>
        <taxon>Bacillati</taxon>
        <taxon>Actinomycetota</taxon>
        <taxon>Actinomycetes</taxon>
        <taxon>Kitasatosporales</taxon>
        <taxon>Streptomycetaceae</taxon>
        <taxon>Streptantibioticus</taxon>
    </lineage>
</organism>
<dbReference type="PROSITE" id="PS51186">
    <property type="entry name" value="GNAT"/>
    <property type="match status" value="1"/>
</dbReference>
<dbReference type="InterPro" id="IPR051908">
    <property type="entry name" value="Ribosomal_N-acetyltransferase"/>
</dbReference>
<dbReference type="InterPro" id="IPR016181">
    <property type="entry name" value="Acyl_CoA_acyltransferase"/>
</dbReference>
<dbReference type="RefSeq" id="WP_275816977.1">
    <property type="nucleotide sequence ID" value="NZ_BAAANM010000025.1"/>
</dbReference>
<dbReference type="InterPro" id="IPR000182">
    <property type="entry name" value="GNAT_dom"/>
</dbReference>
<proteinExistence type="predicted"/>
<dbReference type="SUPFAM" id="SSF55729">
    <property type="entry name" value="Acyl-CoA N-acyltransferases (Nat)"/>
    <property type="match status" value="1"/>
</dbReference>
<protein>
    <submittedName>
        <fullName evidence="2">GNAT family protein</fullName>
    </submittedName>
</protein>
<dbReference type="Gene3D" id="3.40.630.30">
    <property type="match status" value="1"/>
</dbReference>
<dbReference type="PANTHER" id="PTHR43441:SF10">
    <property type="entry name" value="ACETYLTRANSFERASE"/>
    <property type="match status" value="1"/>
</dbReference>
<gene>
    <name evidence="2" type="ORF">P2L57_21470</name>
</gene>
<name>A0ABT5Z2Y3_9ACTN</name>
<evidence type="ECO:0000259" key="1">
    <source>
        <dbReference type="PROSITE" id="PS51186"/>
    </source>
</evidence>
<dbReference type="Proteomes" id="UP001220022">
    <property type="component" value="Unassembled WGS sequence"/>
</dbReference>
<dbReference type="Pfam" id="PF13302">
    <property type="entry name" value="Acetyltransf_3"/>
    <property type="match status" value="1"/>
</dbReference>
<keyword evidence="3" id="KW-1185">Reference proteome</keyword>
<accession>A0ABT5Z2Y3</accession>
<evidence type="ECO:0000313" key="3">
    <source>
        <dbReference type="Proteomes" id="UP001220022"/>
    </source>
</evidence>
<dbReference type="EMBL" id="JARHTQ010000014">
    <property type="protein sequence ID" value="MDF2258192.1"/>
    <property type="molecule type" value="Genomic_DNA"/>
</dbReference>
<feature type="domain" description="N-acetyltransferase" evidence="1">
    <location>
        <begin position="19"/>
        <end position="181"/>
    </location>
</feature>
<dbReference type="PANTHER" id="PTHR43441">
    <property type="entry name" value="RIBOSOMAL-PROTEIN-SERINE ACETYLTRANSFERASE"/>
    <property type="match status" value="1"/>
</dbReference>
<comment type="caution">
    <text evidence="2">The sequence shown here is derived from an EMBL/GenBank/DDBJ whole genome shotgun (WGS) entry which is preliminary data.</text>
</comment>
<reference evidence="2 3" key="1">
    <citation type="submission" date="2023-03" db="EMBL/GenBank/DDBJ databases">
        <title>Draft genome sequence of type strain Streptomyces ferralitis JCM 14344.</title>
        <authorList>
            <person name="Klaysubun C."/>
            <person name="Duangmal K."/>
        </authorList>
    </citation>
    <scope>NUCLEOTIDE SEQUENCE [LARGE SCALE GENOMIC DNA]</scope>
    <source>
        <strain evidence="2 3">JCM 14344</strain>
    </source>
</reference>
<evidence type="ECO:0000313" key="2">
    <source>
        <dbReference type="EMBL" id="MDF2258192.1"/>
    </source>
</evidence>
<sequence length="184" mass="20070">MVSALIPPLVVPHLPAGDFSLRAWSLRDLGLVREASADPYIPRITTVPSVYSEAAAVSFVQRQWQRAASGEGFTFVIVRNRDDRAVGAASFRPLGEGRASLGYWVAASARGQGAALSAVRAMSTWGLSTLGLDRLELYVEPWNTGSLRTAERAGFHREGLLRGWREIGGERRDMVMYALLPGDI</sequence>